<keyword evidence="2" id="KW-1185">Reference proteome</keyword>
<dbReference type="PATRIC" id="fig|1126833.4.peg.1372"/>
<dbReference type="PANTHER" id="PTHR36848">
    <property type="entry name" value="DNA-BINDING PROTEIN (PUTATIVE SECRETED PROTEIN)-RELATED"/>
    <property type="match status" value="1"/>
</dbReference>
<organism evidence="1 2">
    <name type="scientific">Paenibacillus beijingensis</name>
    <dbReference type="NCBI Taxonomy" id="1126833"/>
    <lineage>
        <taxon>Bacteria</taxon>
        <taxon>Bacillati</taxon>
        <taxon>Bacillota</taxon>
        <taxon>Bacilli</taxon>
        <taxon>Bacillales</taxon>
        <taxon>Paenibacillaceae</taxon>
        <taxon>Paenibacillus</taxon>
    </lineage>
</organism>
<sequence length="1037" mass="118269">MDKAVYDEFLNPSPEWRGKPFWAWNGKLDKEELIKQIHVMKEMGFGGFFMHSRTGLQTEYLGEEWFELINTCSDEAEKLGLEAWLYDEDRWPSGTAGGAVTENSEYRMNYLRLEIKERADFQWTDGILAAFAADVADLSYTKALPINRDSNLAEFAEPFKILVFSVEEMKPESFYNGYTYIDTLNKAATEQFMRLTHQKYKAACGERIGSSIKGIFIDEPHSGANMTGFGIQNRDAGYLTPYNKILFDRYEQQYKESLTAVLPELFLKKNGNAVSAVKWKYIELQQTMFLENFAAPLAEWCKENRMHLTGHVLRECTLAGQTGHVGSSMRFYEKMDYPGIDVLGEAYDRYWSAKQVMSVARQTGKKFALTELYGVTGWQMPFYGHKAVGDWEALFGVNLRCPHLSWYTMEGQAKRDYPASILHQSAWHSQYRYVEDYFARFGYMMSRGVACCDVLVIHPVESLWCQIYPDWVKVFETKSPEAIEIERHFMELFQILMQSRIDFDYGDEEMISRLCRIGHDGTKEPVLYVGEAAYKIVVVAGLTTVRESTLDILEQFQTAGGKVLFVGDAPQYADALPSARPGLLAERSFRCEFNNEQISKGLACLTLPPVRIQAAANTDSIYCQVRKEGDVLIAAFLNTDRNKAIAPVRIHFDYEGYAEQWDLRSGLRYKAGAAAEAGITIDTSFAAGEEKLFVLTRQEERGLPQLEEHPIEQSSEELNGEYDYTLHEPNVCVLDLAQYRFGDSEWQDETEVLQIERRLCEQFGFEARGEQMIQPWFRQKYGHQSDGGKITVTLAFEFDIEIRPDGPVYVAVENTDTFAFRCNGTLLHDTRSRQYWVDRCFQVIPIPGEALVAGRNVIEVKTDFRQGSALEAIYLLGEYGVRLNGDRKVITSLPPKITTGDLCVQGFPFYGGAVTYRHIVRTETRPEQPVLLHCPQFSAACITVSNKRGEEEVIAFPPYRLDITRLLEQDGSVDLTVFLTRRNTFGPLHRSRHLPPGHSPDAFIPADGHFMKDYNLIPSGLIEPPLRVECHYPTPKS</sequence>
<dbReference type="AlphaFoldDB" id="A0A0D5NFW5"/>
<name>A0A0D5NFW5_9BACL</name>
<dbReference type="KEGG" id="pbj:VN24_06320"/>
<dbReference type="PANTHER" id="PTHR36848:SF2">
    <property type="entry name" value="SECRETED PROTEIN"/>
    <property type="match status" value="1"/>
</dbReference>
<dbReference type="OrthoDB" id="9761519at2"/>
<evidence type="ECO:0000313" key="1">
    <source>
        <dbReference type="EMBL" id="AJY74264.1"/>
    </source>
</evidence>
<dbReference type="EMBL" id="CP011058">
    <property type="protein sequence ID" value="AJY74264.1"/>
    <property type="molecule type" value="Genomic_DNA"/>
</dbReference>
<dbReference type="InterPro" id="IPR053161">
    <property type="entry name" value="Ulvan_degrading_GH"/>
</dbReference>
<reference evidence="1 2" key="1">
    <citation type="journal article" date="2015" name="J. Biotechnol.">
        <title>Complete genome sequence of Paenibacillus beijingensis 7188(T) (=DSM 24997(T)), a novel rhizobacterium from jujube garden soil.</title>
        <authorList>
            <person name="Kwak Y."/>
            <person name="Shin J.H."/>
        </authorList>
    </citation>
    <scope>NUCLEOTIDE SEQUENCE [LARGE SCALE GENOMIC DNA]</scope>
    <source>
        <strain evidence="1 2">DSM 24997</strain>
    </source>
</reference>
<accession>A0A0D5NFW5</accession>
<evidence type="ECO:0000313" key="2">
    <source>
        <dbReference type="Proteomes" id="UP000032633"/>
    </source>
</evidence>
<dbReference type="Proteomes" id="UP000032633">
    <property type="component" value="Chromosome"/>
</dbReference>
<dbReference type="HOGENOM" id="CLU_010993_0_0_9"/>
<reference evidence="2" key="2">
    <citation type="submission" date="2015-03" db="EMBL/GenBank/DDBJ databases">
        <title>Genome sequence of Paenibacillus beijingensis strain DSM 24997T.</title>
        <authorList>
            <person name="Kwak Y."/>
            <person name="Shin J.-H."/>
        </authorList>
    </citation>
    <scope>NUCLEOTIDE SEQUENCE [LARGE SCALE GENOMIC DNA]</scope>
    <source>
        <strain evidence="2">DSM 24997</strain>
    </source>
</reference>
<evidence type="ECO:0008006" key="3">
    <source>
        <dbReference type="Google" id="ProtNLM"/>
    </source>
</evidence>
<protein>
    <recommendedName>
        <fullName evidence="3">Glycoside hydrolase</fullName>
    </recommendedName>
</protein>
<dbReference type="RefSeq" id="WP_045669700.1">
    <property type="nucleotide sequence ID" value="NZ_CP011058.1"/>
</dbReference>
<gene>
    <name evidence="1" type="ORF">VN24_06320</name>
</gene>
<proteinExistence type="predicted"/>
<dbReference type="STRING" id="1126833.VN24_06320"/>